<dbReference type="EMBL" id="JAWJWE010000004">
    <property type="protein sequence ID" value="KAK6636145.1"/>
    <property type="molecule type" value="Genomic_DNA"/>
</dbReference>
<feature type="chain" id="PRO_5042865120" description="Cystatin domain-containing protein" evidence="1">
    <location>
        <begin position="20"/>
        <end position="119"/>
    </location>
</feature>
<reference evidence="3 4" key="1">
    <citation type="submission" date="2023-10" db="EMBL/GenBank/DDBJ databases">
        <title>Genomes of two closely related lineages of the louse Polyplax serrata with different host specificities.</title>
        <authorList>
            <person name="Martinu J."/>
            <person name="Tarabai H."/>
            <person name="Stefka J."/>
            <person name="Hypsa V."/>
        </authorList>
    </citation>
    <scope>NUCLEOTIDE SEQUENCE [LARGE SCALE GENOMIC DNA]</scope>
    <source>
        <strain evidence="3">HR10_N</strain>
    </source>
</reference>
<proteinExistence type="predicted"/>
<dbReference type="AlphaFoldDB" id="A0AAN8S9V4"/>
<dbReference type="InterPro" id="IPR046350">
    <property type="entry name" value="Cystatin_sf"/>
</dbReference>
<protein>
    <recommendedName>
        <fullName evidence="2">Cystatin domain-containing protein</fullName>
    </recommendedName>
</protein>
<evidence type="ECO:0000313" key="3">
    <source>
        <dbReference type="EMBL" id="KAK6636145.1"/>
    </source>
</evidence>
<dbReference type="Pfam" id="PF00031">
    <property type="entry name" value="Cystatin"/>
    <property type="match status" value="1"/>
</dbReference>
<dbReference type="SUPFAM" id="SSF54403">
    <property type="entry name" value="Cystatin/monellin"/>
    <property type="match status" value="1"/>
</dbReference>
<name>A0AAN8S9V4_POLSC</name>
<keyword evidence="1" id="KW-0732">Signal</keyword>
<dbReference type="InterPro" id="IPR000010">
    <property type="entry name" value="Cystatin_dom"/>
</dbReference>
<accession>A0AAN8S9V4</accession>
<comment type="caution">
    <text evidence="3">The sequence shown here is derived from an EMBL/GenBank/DDBJ whole genome shotgun (WGS) entry which is preliminary data.</text>
</comment>
<dbReference type="Gene3D" id="3.10.450.10">
    <property type="match status" value="1"/>
</dbReference>
<evidence type="ECO:0000256" key="1">
    <source>
        <dbReference type="SAM" id="SignalP"/>
    </source>
</evidence>
<feature type="signal peptide" evidence="1">
    <location>
        <begin position="1"/>
        <end position="19"/>
    </location>
</feature>
<sequence>MKVVALVFFLTCLSWNVQGVNVEGVNVVGAPRPAEKTDPQVIRMSEIALEHLNKQKKEGEAKYELLEILDPTIQLVQGTLTKFKLKVKENSNEQYCNMAILEGIGGNIEVQESECKPTI</sequence>
<evidence type="ECO:0000259" key="2">
    <source>
        <dbReference type="Pfam" id="PF00031"/>
    </source>
</evidence>
<gene>
    <name evidence="3" type="ORF">RUM43_009797</name>
</gene>
<organism evidence="3 4">
    <name type="scientific">Polyplax serrata</name>
    <name type="common">Common mouse louse</name>
    <dbReference type="NCBI Taxonomy" id="468196"/>
    <lineage>
        <taxon>Eukaryota</taxon>
        <taxon>Metazoa</taxon>
        <taxon>Ecdysozoa</taxon>
        <taxon>Arthropoda</taxon>
        <taxon>Hexapoda</taxon>
        <taxon>Insecta</taxon>
        <taxon>Pterygota</taxon>
        <taxon>Neoptera</taxon>
        <taxon>Paraneoptera</taxon>
        <taxon>Psocodea</taxon>
        <taxon>Troctomorpha</taxon>
        <taxon>Phthiraptera</taxon>
        <taxon>Anoplura</taxon>
        <taxon>Polyplacidae</taxon>
        <taxon>Polyplax</taxon>
    </lineage>
</organism>
<evidence type="ECO:0000313" key="4">
    <source>
        <dbReference type="Proteomes" id="UP001372834"/>
    </source>
</evidence>
<dbReference type="Proteomes" id="UP001372834">
    <property type="component" value="Unassembled WGS sequence"/>
</dbReference>
<feature type="domain" description="Cystatin" evidence="2">
    <location>
        <begin position="29"/>
        <end position="116"/>
    </location>
</feature>
<dbReference type="GO" id="GO:0004869">
    <property type="term" value="F:cysteine-type endopeptidase inhibitor activity"/>
    <property type="evidence" value="ECO:0007669"/>
    <property type="project" value="InterPro"/>
</dbReference>